<organism evidence="2 3">
    <name type="scientific">Streptosporangium carneum</name>
    <dbReference type="NCBI Taxonomy" id="47481"/>
    <lineage>
        <taxon>Bacteria</taxon>
        <taxon>Bacillati</taxon>
        <taxon>Actinomycetota</taxon>
        <taxon>Actinomycetes</taxon>
        <taxon>Streptosporangiales</taxon>
        <taxon>Streptosporangiaceae</taxon>
        <taxon>Streptosporangium</taxon>
    </lineage>
</organism>
<evidence type="ECO:0000313" key="2">
    <source>
        <dbReference type="EMBL" id="GLK11464.1"/>
    </source>
</evidence>
<accession>A0A9W6I5R7</accession>
<feature type="chain" id="PRO_5040871796" description="Peptidase inhibitor family I36" evidence="1">
    <location>
        <begin position="23"/>
        <end position="125"/>
    </location>
</feature>
<comment type="caution">
    <text evidence="2">The sequence shown here is derived from an EMBL/GenBank/DDBJ whole genome shotgun (WGS) entry which is preliminary data.</text>
</comment>
<sequence length="125" mass="13361">MTASAVLAAGLITTGTATPASADSSCSTSYFCVWSAPYYSGVVARSTVAVPEWHQAGGNWPTLTWNDRSYKNRFQTLAWVCVYISDYSGPTVWVAASDSIDYVTDPNMEAAMGDAHRGRSSGQTC</sequence>
<dbReference type="Pfam" id="PF03995">
    <property type="entry name" value="Inhibitor_I36"/>
    <property type="match status" value="1"/>
</dbReference>
<evidence type="ECO:0008006" key="4">
    <source>
        <dbReference type="Google" id="ProtNLM"/>
    </source>
</evidence>
<name>A0A9W6I5R7_9ACTN</name>
<protein>
    <recommendedName>
        <fullName evidence="4">Peptidase inhibitor family I36</fullName>
    </recommendedName>
</protein>
<evidence type="ECO:0000256" key="1">
    <source>
        <dbReference type="SAM" id="SignalP"/>
    </source>
</evidence>
<dbReference type="Proteomes" id="UP001143474">
    <property type="component" value="Unassembled WGS sequence"/>
</dbReference>
<feature type="signal peptide" evidence="1">
    <location>
        <begin position="1"/>
        <end position="22"/>
    </location>
</feature>
<keyword evidence="3" id="KW-1185">Reference proteome</keyword>
<dbReference type="AlphaFoldDB" id="A0A9W6I5R7"/>
<reference evidence="2" key="1">
    <citation type="journal article" date="2014" name="Int. J. Syst. Evol. Microbiol.">
        <title>Complete genome sequence of Corynebacterium casei LMG S-19264T (=DSM 44701T), isolated from a smear-ripened cheese.</title>
        <authorList>
            <consortium name="US DOE Joint Genome Institute (JGI-PGF)"/>
            <person name="Walter F."/>
            <person name="Albersmeier A."/>
            <person name="Kalinowski J."/>
            <person name="Ruckert C."/>
        </authorList>
    </citation>
    <scope>NUCLEOTIDE SEQUENCE</scope>
    <source>
        <strain evidence="2">VKM Ac-2007</strain>
    </source>
</reference>
<reference evidence="2" key="2">
    <citation type="submission" date="2023-01" db="EMBL/GenBank/DDBJ databases">
        <authorList>
            <person name="Sun Q."/>
            <person name="Evtushenko L."/>
        </authorList>
    </citation>
    <scope>NUCLEOTIDE SEQUENCE</scope>
    <source>
        <strain evidence="2">VKM Ac-2007</strain>
    </source>
</reference>
<proteinExistence type="predicted"/>
<evidence type="ECO:0000313" key="3">
    <source>
        <dbReference type="Proteomes" id="UP001143474"/>
    </source>
</evidence>
<keyword evidence="1" id="KW-0732">Signal</keyword>
<dbReference type="EMBL" id="BSEV01000011">
    <property type="protein sequence ID" value="GLK11464.1"/>
    <property type="molecule type" value="Genomic_DNA"/>
</dbReference>
<gene>
    <name evidence="2" type="ORF">GCM10017600_48710</name>
</gene>